<sequence>MPAGGGGGSVKAYSGCMYFMVKFGFNHLAAAGCRIGADRIRNRKAAPPLGKRYGAVRRVCRMIPGRRPFVFTG</sequence>
<organism evidence="1 2">
    <name type="scientific">Neisseria lactamica</name>
    <dbReference type="NCBI Taxonomy" id="486"/>
    <lineage>
        <taxon>Bacteria</taxon>
        <taxon>Pseudomonadati</taxon>
        <taxon>Pseudomonadota</taxon>
        <taxon>Betaproteobacteria</taxon>
        <taxon>Neisseriales</taxon>
        <taxon>Neisseriaceae</taxon>
        <taxon>Neisseria</taxon>
    </lineage>
</organism>
<proteinExistence type="predicted"/>
<evidence type="ECO:0000313" key="1">
    <source>
        <dbReference type="EMBL" id="ARB04522.1"/>
    </source>
</evidence>
<protein>
    <submittedName>
        <fullName evidence="1">Uncharacterized protein</fullName>
    </submittedName>
</protein>
<accession>A0AAU8VFI0</accession>
<gene>
    <name evidence="1" type="ORF">B2G52_06135</name>
</gene>
<dbReference type="AlphaFoldDB" id="A0AAU8VFI0"/>
<name>A0AAU8VFI0_NEILA</name>
<reference evidence="1 2" key="1">
    <citation type="submission" date="2017-03" db="EMBL/GenBank/DDBJ databases">
        <title>N. lactamica Y92-1009 whole genome sequence.</title>
        <authorList>
            <person name="Pandey A.K."/>
            <person name="Read R.C."/>
        </authorList>
    </citation>
    <scope>NUCLEOTIDE SEQUENCE [LARGE SCALE GENOMIC DNA]</scope>
    <source>
        <strain evidence="1 2">Y92-1009</strain>
    </source>
</reference>
<dbReference type="EMBL" id="CP019894">
    <property type="protein sequence ID" value="ARB04522.1"/>
    <property type="molecule type" value="Genomic_DNA"/>
</dbReference>
<evidence type="ECO:0000313" key="2">
    <source>
        <dbReference type="Proteomes" id="UP000191249"/>
    </source>
</evidence>
<dbReference type="Proteomes" id="UP000191249">
    <property type="component" value="Chromosome"/>
</dbReference>